<gene>
    <name evidence="3" type="ORF">CSW64_03785</name>
</gene>
<dbReference type="OrthoDB" id="7210951at2"/>
<dbReference type="EMBL" id="CP024201">
    <property type="protein sequence ID" value="ATQ41594.1"/>
    <property type="molecule type" value="Genomic_DNA"/>
</dbReference>
<sequence>MQALPIAASGLLDAASRFDASARRTAAAPLDNLEKETVARIQAQQDFKANAAVIRTADKMTGTLLDMLA</sequence>
<evidence type="ECO:0000313" key="4">
    <source>
        <dbReference type="Proteomes" id="UP000228945"/>
    </source>
</evidence>
<dbReference type="InterPro" id="IPR010930">
    <property type="entry name" value="Flg_bb/hook_C_dom"/>
</dbReference>
<proteinExistence type="inferred from homology"/>
<reference evidence="3 4" key="1">
    <citation type="submission" date="2017-10" db="EMBL/GenBank/DDBJ databases">
        <title>Genome sequence of Caulobacter mirabilis FWC38.</title>
        <authorList>
            <person name="Fiebig A."/>
            <person name="Crosson S."/>
        </authorList>
    </citation>
    <scope>NUCLEOTIDE SEQUENCE [LARGE SCALE GENOMIC DNA]</scope>
    <source>
        <strain evidence="3 4">FWC 38</strain>
    </source>
</reference>
<protein>
    <recommendedName>
        <fullName evidence="2">Flagellar basal-body/hook protein C-terminal domain-containing protein</fullName>
    </recommendedName>
</protein>
<comment type="similarity">
    <text evidence="1">Belongs to the flagella basal body rod proteins family.</text>
</comment>
<keyword evidence="4" id="KW-1185">Reference proteome</keyword>
<evidence type="ECO:0000256" key="1">
    <source>
        <dbReference type="ARBA" id="ARBA00009677"/>
    </source>
</evidence>
<accession>A0A2D2AUA7</accession>
<dbReference type="Proteomes" id="UP000228945">
    <property type="component" value="Chromosome"/>
</dbReference>
<feature type="domain" description="Flagellar basal-body/hook protein C-terminal" evidence="2">
    <location>
        <begin position="32"/>
        <end position="67"/>
    </location>
</feature>
<dbReference type="RefSeq" id="WP_099620851.1">
    <property type="nucleotide sequence ID" value="NZ_CP024201.1"/>
</dbReference>
<evidence type="ECO:0000313" key="3">
    <source>
        <dbReference type="EMBL" id="ATQ41594.1"/>
    </source>
</evidence>
<evidence type="ECO:0000259" key="2">
    <source>
        <dbReference type="Pfam" id="PF06429"/>
    </source>
</evidence>
<dbReference type="Pfam" id="PF06429">
    <property type="entry name" value="Flg_bbr_C"/>
    <property type="match status" value="1"/>
</dbReference>
<name>A0A2D2AUA7_9CAUL</name>
<dbReference type="AlphaFoldDB" id="A0A2D2AUA7"/>
<dbReference type="KEGG" id="cmb:CSW64_03785"/>
<organism evidence="3 4">
    <name type="scientific">Caulobacter mirabilis</name>
    <dbReference type="NCBI Taxonomy" id="69666"/>
    <lineage>
        <taxon>Bacteria</taxon>
        <taxon>Pseudomonadati</taxon>
        <taxon>Pseudomonadota</taxon>
        <taxon>Alphaproteobacteria</taxon>
        <taxon>Caulobacterales</taxon>
        <taxon>Caulobacteraceae</taxon>
        <taxon>Caulobacter</taxon>
    </lineage>
</organism>